<evidence type="ECO:0000313" key="2">
    <source>
        <dbReference type="EnsemblProtists" id="HpaP802933"/>
    </source>
</evidence>
<reference evidence="2" key="2">
    <citation type="submission" date="2015-06" db="UniProtKB">
        <authorList>
            <consortium name="EnsemblProtists"/>
        </authorList>
    </citation>
    <scope>IDENTIFICATION</scope>
    <source>
        <strain evidence="2">Emoy2</strain>
    </source>
</reference>
<dbReference type="InParanoid" id="M4B9H4"/>
<evidence type="ECO:0000313" key="3">
    <source>
        <dbReference type="Proteomes" id="UP000011713"/>
    </source>
</evidence>
<dbReference type="AlphaFoldDB" id="M4B9H4"/>
<organism evidence="2 3">
    <name type="scientific">Hyaloperonospora arabidopsidis (strain Emoy2)</name>
    <name type="common">Downy mildew agent</name>
    <name type="synonym">Peronospora arabidopsidis</name>
    <dbReference type="NCBI Taxonomy" id="559515"/>
    <lineage>
        <taxon>Eukaryota</taxon>
        <taxon>Sar</taxon>
        <taxon>Stramenopiles</taxon>
        <taxon>Oomycota</taxon>
        <taxon>Peronosporomycetes</taxon>
        <taxon>Peronosporales</taxon>
        <taxon>Peronosporaceae</taxon>
        <taxon>Hyaloperonospora</taxon>
    </lineage>
</organism>
<dbReference type="Proteomes" id="UP000011713">
    <property type="component" value="Unassembled WGS sequence"/>
</dbReference>
<dbReference type="EMBL" id="JH598031">
    <property type="status" value="NOT_ANNOTATED_CDS"/>
    <property type="molecule type" value="Genomic_DNA"/>
</dbReference>
<dbReference type="EnsemblProtists" id="HpaT802933">
    <property type="protein sequence ID" value="HpaP802933"/>
    <property type="gene ID" value="HpaG802933"/>
</dbReference>
<dbReference type="HOGENOM" id="CLU_600627_0_0_1"/>
<proteinExistence type="predicted"/>
<dbReference type="STRING" id="559515.M4B9H4"/>
<dbReference type="VEuPathDB" id="FungiDB:HpaG802933"/>
<sequence>MWLNSRDLSRDDDGSSTRNDGVWSFAGSSVSSASSHGSIGASGSSRALWNRMEMAEEEREEEALPSYLSYLQPAFRPAPRASTTDSLTSQRTTASVLATPSPPVQQQVEAPLNVQQVTRKSAELAQALEHLVLGSVHRFIGETVVSDTTGRCSCDELRLQMHEVVSQVTRLQQQVLELTKKSSRIETDGSRGTGANSSTSSWSAAAPPFVPKQHLYKPLTPSVPVVAVDSSTATVLSDRISTLEGRQSKHSPVKHLVQTVRDEVDAKVQEVIGEARTGLMAELKASLGDCKVEHAGKEDPQADLSLNAVLAALAGEHEASLARLSRSFEELLADEARQRAALDDRVQSQLAQQEEWLQQLEGAFGSRHDPNYNQNVLEKDSDELHSKLERLERRCEESLDFCQRVAQLLPDVAKSSLLPFRPGDEANGLSWPDRMHRSTKGGAKLRTNGDHERGGRSSLQQAVVFMWIFGQTCLKTYAGATTLDRTM</sequence>
<keyword evidence="3" id="KW-1185">Reference proteome</keyword>
<reference evidence="3" key="1">
    <citation type="journal article" date="2010" name="Science">
        <title>Signatures of adaptation to obligate biotrophy in the Hyaloperonospora arabidopsidis genome.</title>
        <authorList>
            <person name="Baxter L."/>
            <person name="Tripathy S."/>
            <person name="Ishaque N."/>
            <person name="Boot N."/>
            <person name="Cabral A."/>
            <person name="Kemen E."/>
            <person name="Thines M."/>
            <person name="Ah-Fong A."/>
            <person name="Anderson R."/>
            <person name="Badejoko W."/>
            <person name="Bittner-Eddy P."/>
            <person name="Boore J.L."/>
            <person name="Chibucos M.C."/>
            <person name="Coates M."/>
            <person name="Dehal P."/>
            <person name="Delehaunty K."/>
            <person name="Dong S."/>
            <person name="Downton P."/>
            <person name="Dumas B."/>
            <person name="Fabro G."/>
            <person name="Fronick C."/>
            <person name="Fuerstenberg S.I."/>
            <person name="Fulton L."/>
            <person name="Gaulin E."/>
            <person name="Govers F."/>
            <person name="Hughes L."/>
            <person name="Humphray S."/>
            <person name="Jiang R.H."/>
            <person name="Judelson H."/>
            <person name="Kamoun S."/>
            <person name="Kyung K."/>
            <person name="Meijer H."/>
            <person name="Minx P."/>
            <person name="Morris P."/>
            <person name="Nelson J."/>
            <person name="Phuntumart V."/>
            <person name="Qutob D."/>
            <person name="Rehmany A."/>
            <person name="Rougon-Cardoso A."/>
            <person name="Ryden P."/>
            <person name="Torto-Alalibo T."/>
            <person name="Studholme D."/>
            <person name="Wang Y."/>
            <person name="Win J."/>
            <person name="Wood J."/>
            <person name="Clifton S.W."/>
            <person name="Rogers J."/>
            <person name="Van den Ackerveken G."/>
            <person name="Jones J.D."/>
            <person name="McDowell J.M."/>
            <person name="Beynon J."/>
            <person name="Tyler B.M."/>
        </authorList>
    </citation>
    <scope>NUCLEOTIDE SEQUENCE [LARGE SCALE GENOMIC DNA]</scope>
    <source>
        <strain evidence="3">Emoy2</strain>
    </source>
</reference>
<dbReference type="OMA" id="NRMEPAE"/>
<protein>
    <submittedName>
        <fullName evidence="2">Uncharacterized protein</fullName>
    </submittedName>
</protein>
<feature type="region of interest" description="Disordered" evidence="1">
    <location>
        <begin position="182"/>
        <end position="204"/>
    </location>
</feature>
<feature type="compositionally biased region" description="Low complexity" evidence="1">
    <location>
        <begin position="195"/>
        <end position="204"/>
    </location>
</feature>
<name>M4B9H4_HYAAE</name>
<feature type="region of interest" description="Disordered" evidence="1">
    <location>
        <begin position="428"/>
        <end position="455"/>
    </location>
</feature>
<evidence type="ECO:0000256" key="1">
    <source>
        <dbReference type="SAM" id="MobiDB-lite"/>
    </source>
</evidence>
<dbReference type="eggNOG" id="ENOG502S23B">
    <property type="taxonomic scope" value="Eukaryota"/>
</dbReference>
<accession>M4B9H4</accession>